<name>F9P4U5_STRCV</name>
<dbReference type="AlphaFoldDB" id="F9P4U5"/>
<evidence type="ECO:0000313" key="2">
    <source>
        <dbReference type="Proteomes" id="UP000003287"/>
    </source>
</evidence>
<dbReference type="Proteomes" id="UP000003287">
    <property type="component" value="Unassembled WGS sequence"/>
</dbReference>
<organism evidence="1 2">
    <name type="scientific">Streptococcus constellatus subsp. pharyngis SK1060 = CCUG 46377</name>
    <dbReference type="NCBI Taxonomy" id="1035184"/>
    <lineage>
        <taxon>Bacteria</taxon>
        <taxon>Bacillati</taxon>
        <taxon>Bacillota</taxon>
        <taxon>Bacilli</taxon>
        <taxon>Lactobacillales</taxon>
        <taxon>Streptococcaceae</taxon>
        <taxon>Streptococcus</taxon>
        <taxon>Streptococcus anginosus group</taxon>
    </lineage>
</organism>
<gene>
    <name evidence="1" type="ORF">HMPREF1042_0494</name>
</gene>
<sequence length="51" mass="6087">MLNHLTRLLISIRYQTWIDDFKTPNPAVFMTDIRGNWASLAERFSFLNKDE</sequence>
<evidence type="ECO:0000313" key="1">
    <source>
        <dbReference type="EMBL" id="EGV10658.1"/>
    </source>
</evidence>
<proteinExistence type="predicted"/>
<protein>
    <submittedName>
        <fullName evidence="1">Uncharacterized protein</fullName>
    </submittedName>
</protein>
<reference evidence="1 2" key="1">
    <citation type="submission" date="2011-06" db="EMBL/GenBank/DDBJ databases">
        <authorList>
            <person name="Harkins D.M."/>
            <person name="Madupu R."/>
            <person name="Durkin A.S."/>
            <person name="Torralba M."/>
            <person name="Methe B."/>
            <person name="Sutton G.G."/>
            <person name="Nelson K.E."/>
        </authorList>
    </citation>
    <scope>NUCLEOTIDE SEQUENCE [LARGE SCALE GENOMIC DNA]</scope>
    <source>
        <strain evidence="1 2">SK1060</strain>
    </source>
</reference>
<dbReference type="EMBL" id="AFUP01000001">
    <property type="protein sequence ID" value="EGV10658.1"/>
    <property type="molecule type" value="Genomic_DNA"/>
</dbReference>
<accession>F9P4U5</accession>